<evidence type="ECO:0000256" key="6">
    <source>
        <dbReference type="ARBA" id="ARBA00039545"/>
    </source>
</evidence>
<dbReference type="Gene3D" id="3.30.300.30">
    <property type="match status" value="1"/>
</dbReference>
<proteinExistence type="predicted"/>
<accession>A0ABW3FG57</accession>
<name>A0ABW3FG57_9HYPH</name>
<comment type="caution">
    <text evidence="10">The sequence shown here is derived from an EMBL/GenBank/DDBJ whole genome shotgun (WGS) entry which is preliminary data.</text>
</comment>
<dbReference type="Gene3D" id="3.40.50.12780">
    <property type="entry name" value="N-terminal domain of ligase-like"/>
    <property type="match status" value="1"/>
</dbReference>
<dbReference type="PANTHER" id="PTHR43767">
    <property type="entry name" value="LONG-CHAIN-FATTY-ACID--COA LIGASE"/>
    <property type="match status" value="1"/>
</dbReference>
<evidence type="ECO:0000256" key="5">
    <source>
        <dbReference type="ARBA" id="ARBA00026121"/>
    </source>
</evidence>
<comment type="subcellular location">
    <subcellularLocation>
        <location evidence="1">Membrane</location>
        <topology evidence="1">Peripheral membrane protein</topology>
    </subcellularLocation>
</comment>
<dbReference type="InterPro" id="IPR020845">
    <property type="entry name" value="AMP-binding_CS"/>
</dbReference>
<keyword evidence="3 10" id="KW-0436">Ligase</keyword>
<dbReference type="InterPro" id="IPR042099">
    <property type="entry name" value="ANL_N_sf"/>
</dbReference>
<dbReference type="InterPro" id="IPR050237">
    <property type="entry name" value="ATP-dep_AMP-bd_enzyme"/>
</dbReference>
<organism evidence="10 11">
    <name type="scientific">Pseudahrensia aquimaris</name>
    <dbReference type="NCBI Taxonomy" id="744461"/>
    <lineage>
        <taxon>Bacteria</taxon>
        <taxon>Pseudomonadati</taxon>
        <taxon>Pseudomonadota</taxon>
        <taxon>Alphaproteobacteria</taxon>
        <taxon>Hyphomicrobiales</taxon>
        <taxon>Ahrensiaceae</taxon>
        <taxon>Pseudahrensia</taxon>
    </lineage>
</organism>
<evidence type="ECO:0000256" key="7">
    <source>
        <dbReference type="ARBA" id="ARBA00042773"/>
    </source>
</evidence>
<feature type="domain" description="AMP-binding enzyme C-terminal" evidence="9">
    <location>
        <begin position="473"/>
        <end position="547"/>
    </location>
</feature>
<dbReference type="EMBL" id="JBHTJV010000010">
    <property type="protein sequence ID" value="MFD0917125.1"/>
    <property type="molecule type" value="Genomic_DNA"/>
</dbReference>
<dbReference type="EC" id="6.2.1.3" evidence="5"/>
<dbReference type="NCBIfam" id="NF005463">
    <property type="entry name" value="PRK07059.1"/>
    <property type="match status" value="1"/>
</dbReference>
<evidence type="ECO:0000256" key="3">
    <source>
        <dbReference type="ARBA" id="ARBA00022598"/>
    </source>
</evidence>
<evidence type="ECO:0000313" key="10">
    <source>
        <dbReference type="EMBL" id="MFD0917125.1"/>
    </source>
</evidence>
<dbReference type="GO" id="GO:0004467">
    <property type="term" value="F:long-chain fatty acid-CoA ligase activity"/>
    <property type="evidence" value="ECO:0007669"/>
    <property type="project" value="UniProtKB-EC"/>
</dbReference>
<comment type="pathway">
    <text evidence="2">Lipid metabolism; fatty acid beta-oxidation.</text>
</comment>
<dbReference type="Pfam" id="PF13193">
    <property type="entry name" value="AMP-binding_C"/>
    <property type="match status" value="1"/>
</dbReference>
<dbReference type="PANTHER" id="PTHR43767:SF8">
    <property type="entry name" value="LONG-CHAIN-FATTY-ACID--COA LIGASE"/>
    <property type="match status" value="1"/>
</dbReference>
<reference evidence="11" key="1">
    <citation type="journal article" date="2019" name="Int. J. Syst. Evol. Microbiol.">
        <title>The Global Catalogue of Microorganisms (GCM) 10K type strain sequencing project: providing services to taxonomists for standard genome sequencing and annotation.</title>
        <authorList>
            <consortium name="The Broad Institute Genomics Platform"/>
            <consortium name="The Broad Institute Genome Sequencing Center for Infectious Disease"/>
            <person name="Wu L."/>
            <person name="Ma J."/>
        </authorList>
    </citation>
    <scope>NUCLEOTIDE SEQUENCE [LARGE SCALE GENOMIC DNA]</scope>
    <source>
        <strain evidence="11">CCUG 60023</strain>
    </source>
</reference>
<dbReference type="SUPFAM" id="SSF56801">
    <property type="entry name" value="Acetyl-CoA synthetase-like"/>
    <property type="match status" value="1"/>
</dbReference>
<feature type="domain" description="AMP-dependent synthetase/ligase" evidence="8">
    <location>
        <begin position="30"/>
        <end position="422"/>
    </location>
</feature>
<gene>
    <name evidence="10" type="ORF">ACFQ14_11965</name>
</gene>
<dbReference type="Proteomes" id="UP001597101">
    <property type="component" value="Unassembled WGS sequence"/>
</dbReference>
<evidence type="ECO:0000259" key="8">
    <source>
        <dbReference type="Pfam" id="PF00501"/>
    </source>
</evidence>
<dbReference type="PROSITE" id="PS00455">
    <property type="entry name" value="AMP_BINDING"/>
    <property type="match status" value="1"/>
</dbReference>
<dbReference type="Pfam" id="PF00501">
    <property type="entry name" value="AMP-binding"/>
    <property type="match status" value="1"/>
</dbReference>
<dbReference type="CDD" id="cd05936">
    <property type="entry name" value="FC-FACS_FadD_like"/>
    <property type="match status" value="1"/>
</dbReference>
<sequence length="559" mass="60702">MQQIWHKEYPAGVATDVDVSQYGSLVDLLEESFSKYRNDKAYVLMDKFLTYGELDEKSAAMGAYLQSLGLERGDRVAIMLPNVLQYPVACAAILRAGFIVVNVNPLYTERELEHQLNDSGAKAIIILENFATVLQQVVARTPVKHTIVASIGEMLGFPKGAIVNFVLRNIKKAVPGYSLPGSVKFKDALAKGAGKTLQKAQLSGDDVAVLQYTGGTTGLSKGATLLHSTLIAALLASEQWLKPGLQRKPIEGQMTFICALPLYHVFAFVSCSLLATKAGGLCVLIPNPRDLDASIKEMAKYRFHIMPAVNTLFNGLAAHPEFAKLDFSQLRISNGGGMAVTKAVAERWLEITGCAICEGYGLTETSSGITCNPTNTDAFTGTVGLPMPGVHVKMVDDDGNEVPIGERGEIAIKGPQVMRDYWQQPEASEAAFTKDGFFLSGDIGIMEPNGYARIVDRKKDMIIVSGFNVFPNELEDVAGSCPGVLECACVGVPDEKSGEAIKLFVVKSDPNLSEADVRAYCTEHLTGYKKPKYIEFRDEFPKTNVGKILRRELRDEAAA</sequence>
<evidence type="ECO:0000256" key="1">
    <source>
        <dbReference type="ARBA" id="ARBA00004170"/>
    </source>
</evidence>
<protein>
    <recommendedName>
        <fullName evidence="6">Long-chain-fatty-acid--CoA ligase</fullName>
        <ecNumber evidence="5">6.2.1.3</ecNumber>
    </recommendedName>
    <alternativeName>
        <fullName evidence="7">Long-chain acyl-CoA synthetase</fullName>
    </alternativeName>
</protein>
<evidence type="ECO:0000313" key="11">
    <source>
        <dbReference type="Proteomes" id="UP001597101"/>
    </source>
</evidence>
<dbReference type="InterPro" id="IPR025110">
    <property type="entry name" value="AMP-bd_C"/>
</dbReference>
<keyword evidence="4" id="KW-0472">Membrane</keyword>
<dbReference type="InterPro" id="IPR000873">
    <property type="entry name" value="AMP-dep_synth/lig_dom"/>
</dbReference>
<evidence type="ECO:0000259" key="9">
    <source>
        <dbReference type="Pfam" id="PF13193"/>
    </source>
</evidence>
<evidence type="ECO:0000256" key="4">
    <source>
        <dbReference type="ARBA" id="ARBA00023136"/>
    </source>
</evidence>
<evidence type="ECO:0000256" key="2">
    <source>
        <dbReference type="ARBA" id="ARBA00005005"/>
    </source>
</evidence>
<dbReference type="RefSeq" id="WP_377212987.1">
    <property type="nucleotide sequence ID" value="NZ_JBHTJV010000010.1"/>
</dbReference>
<keyword evidence="11" id="KW-1185">Reference proteome</keyword>
<dbReference type="InterPro" id="IPR045851">
    <property type="entry name" value="AMP-bd_C_sf"/>
</dbReference>